<dbReference type="EMBL" id="LN609528">
    <property type="protein sequence ID" value="CEF62624.1"/>
    <property type="molecule type" value="Genomic_DNA"/>
</dbReference>
<reference evidence="3 4" key="1">
    <citation type="submission" date="2014-09" db="EMBL/GenBank/DDBJ databases">
        <authorList>
            <person name="Martin A.A."/>
        </authorList>
    </citation>
    <scope>NUCLEOTIDE SEQUENCE</scope>
    <source>
        <strain evidence="4">ED321</strain>
        <strain evidence="3">ED321 Heterogonic</strain>
    </source>
</reference>
<dbReference type="WormBase" id="SRAE_1000089400">
    <property type="protein sequence ID" value="SRP00080"/>
    <property type="gene ID" value="WBGene00257494"/>
</dbReference>
<dbReference type="CTD" id="36374989"/>
<keyword evidence="2" id="KW-0812">Transmembrane</keyword>
<sequence length="231" mass="26591">MTSQQTTTLTSTFSGTPHLSNDQEERLLKKRLMDQKTKDSKGEEKDEKGNLTKLNNVMTKLMSYNWTFLDFVIISYFGISALSFARAFSSFMLMLPHSHGIFHIFTGIYWFICIYPTYKFFTNLNVRGAVLVHSYINLIAGGTILCVIGMTFWTSRYIVASYYLFYISLLFQSFIQFMSVIILSLFPFKVIRTVAFGKLSAKYSMKFSEAIVNSTIKTYKNATNYLDTKLT</sequence>
<feature type="transmembrane region" description="Helical" evidence="2">
    <location>
        <begin position="165"/>
        <end position="188"/>
    </location>
</feature>
<evidence type="ECO:0000313" key="3">
    <source>
        <dbReference type="EMBL" id="CEF62624.1"/>
    </source>
</evidence>
<dbReference type="AlphaFoldDB" id="A0A090L557"/>
<dbReference type="WBParaSite" id="SRAE_1000089400.1">
    <property type="protein sequence ID" value="SRAE_1000089400.1"/>
    <property type="gene ID" value="WBGene00257494"/>
</dbReference>
<evidence type="ECO:0000256" key="1">
    <source>
        <dbReference type="SAM" id="MobiDB-lite"/>
    </source>
</evidence>
<name>A0A090L557_STRRB</name>
<dbReference type="RefSeq" id="XP_024501826.1">
    <property type="nucleotide sequence ID" value="XM_024647782.1"/>
</dbReference>
<feature type="compositionally biased region" description="Low complexity" evidence="1">
    <location>
        <begin position="1"/>
        <end position="16"/>
    </location>
</feature>
<evidence type="ECO:0000313" key="6">
    <source>
        <dbReference type="WormBase" id="SRAE_1000089400"/>
    </source>
</evidence>
<protein>
    <submittedName>
        <fullName evidence="5">Transmembrane protein</fullName>
    </submittedName>
</protein>
<organism evidence="3">
    <name type="scientific">Strongyloides ratti</name>
    <name type="common">Parasitic roundworm</name>
    <dbReference type="NCBI Taxonomy" id="34506"/>
    <lineage>
        <taxon>Eukaryota</taxon>
        <taxon>Metazoa</taxon>
        <taxon>Ecdysozoa</taxon>
        <taxon>Nematoda</taxon>
        <taxon>Chromadorea</taxon>
        <taxon>Rhabditida</taxon>
        <taxon>Tylenchina</taxon>
        <taxon>Panagrolaimomorpha</taxon>
        <taxon>Strongyloidoidea</taxon>
        <taxon>Strongyloididae</taxon>
        <taxon>Strongyloides</taxon>
    </lineage>
</organism>
<feature type="transmembrane region" description="Helical" evidence="2">
    <location>
        <begin position="130"/>
        <end position="153"/>
    </location>
</feature>
<keyword evidence="4" id="KW-1185">Reference proteome</keyword>
<evidence type="ECO:0000313" key="5">
    <source>
        <dbReference type="WBParaSite" id="SRAE_1000089400.1"/>
    </source>
</evidence>
<keyword evidence="2" id="KW-1133">Transmembrane helix</keyword>
<feature type="transmembrane region" description="Helical" evidence="2">
    <location>
        <begin position="68"/>
        <end position="88"/>
    </location>
</feature>
<keyword evidence="2" id="KW-0472">Membrane</keyword>
<gene>
    <name evidence="3 5 6" type="ORF">SRAE_1000089400</name>
</gene>
<accession>A0A090L557</accession>
<feature type="region of interest" description="Disordered" evidence="1">
    <location>
        <begin position="1"/>
        <end position="22"/>
    </location>
</feature>
<dbReference type="Proteomes" id="UP000035682">
    <property type="component" value="Unplaced"/>
</dbReference>
<feature type="transmembrane region" description="Helical" evidence="2">
    <location>
        <begin position="100"/>
        <end position="118"/>
    </location>
</feature>
<reference evidence="5" key="2">
    <citation type="submission" date="2020-12" db="UniProtKB">
        <authorList>
            <consortium name="WormBaseParasite"/>
        </authorList>
    </citation>
    <scope>IDENTIFICATION</scope>
</reference>
<evidence type="ECO:0000256" key="2">
    <source>
        <dbReference type="SAM" id="Phobius"/>
    </source>
</evidence>
<proteinExistence type="predicted"/>
<dbReference type="GeneID" id="36374989"/>
<evidence type="ECO:0000313" key="4">
    <source>
        <dbReference type="Proteomes" id="UP000035682"/>
    </source>
</evidence>